<evidence type="ECO:0000256" key="21">
    <source>
        <dbReference type="ARBA" id="ARBA00084020"/>
    </source>
</evidence>
<evidence type="ECO:0000256" key="7">
    <source>
        <dbReference type="ARBA" id="ARBA00022832"/>
    </source>
</evidence>
<gene>
    <name evidence="24" type="primary">ppsE</name>
    <name evidence="24" type="ORF">MSIMFB_01841</name>
</gene>
<evidence type="ECO:0000256" key="19">
    <source>
        <dbReference type="ARBA" id="ARBA00075053"/>
    </source>
</evidence>
<comment type="function">
    <text evidence="16">Part of the PpsABCDE complex involved in the biosynthesis of the lipid core common to phthiocerols and phenolphthiocerols by successive additions of malonyl-CoA or methylmalonyl-CoA extender units. PpsA can accept as substrate the activated forms of either icosanoyl (C20), docosanoyl (C22) or lignoceroyl (C24) groups from FadD26, or a (4-hydroxyphenyl)-C17 or (4-hydroxyphenyl)-C19 fatty acyl from FadD29. PpsA initiates the biosynthesis and extends its substrate using a malonyl-CoA extender unit. The PpsB and PpsC proteins add the second and third malonyl-CoA extender units. PpsD adds an (R)-methylmalonyl unit and PpsE adds a second (R)-methylmalonyl unit. The incorporation of the methylmalonyl units results in formation of two branched methyl groups in the elongated product.</text>
</comment>
<dbReference type="Pfam" id="PF00698">
    <property type="entry name" value="Acyl_transf_1"/>
    <property type="match status" value="1"/>
</dbReference>
<dbReference type="InterPro" id="IPR023213">
    <property type="entry name" value="CAT-like_dom_sf"/>
</dbReference>
<comment type="catalytic activity">
    <reaction evidence="13">
        <text>19-(4-hydroxyphenyl)nonadecanoyl-[(phenol)carboxyphthiodiolenone synthase] + 2 (S)-methylmalonyl-CoA + 3 malonyl-CoA + 5 NADPH + 10 H(+) = C37-(phenol)carboxyphthiodiolenone-[(phenol)carboxyphthiodiolenone synthase] + 5 CO2 + 5 NADP(+) + 5 CoA + 2 H2O</text>
        <dbReference type="Rhea" id="RHEA:57760"/>
        <dbReference type="Rhea" id="RHEA-COMP:14273"/>
        <dbReference type="Rhea" id="RHEA-COMP:14990"/>
        <dbReference type="ChEBI" id="CHEBI:15377"/>
        <dbReference type="ChEBI" id="CHEBI:15378"/>
        <dbReference type="ChEBI" id="CHEBI:16526"/>
        <dbReference type="ChEBI" id="CHEBI:57287"/>
        <dbReference type="ChEBI" id="CHEBI:57327"/>
        <dbReference type="ChEBI" id="CHEBI:57384"/>
        <dbReference type="ChEBI" id="CHEBI:57783"/>
        <dbReference type="ChEBI" id="CHEBI:58349"/>
        <dbReference type="ChEBI" id="CHEBI:133301"/>
        <dbReference type="ChEBI" id="CHEBI:142260"/>
        <dbReference type="EC" id="2.3.1.292"/>
    </reaction>
</comment>
<comment type="catalytic activity">
    <reaction evidence="14">
        <text>docosanoyl-[(phenol)carboxyphthiodiolenone synthase] + 2 (S)-methylmalonyl-CoA + 3 malonyl-CoA + 5 NADPH + 10 H(+) = C34-carboxyphthiodiolenone-[(phenol)carboxyphthiodiolenone synthase] + 5 CO2 + 5 NADP(+) + 5 CoA + 2 H2O</text>
        <dbReference type="Rhea" id="RHEA:57752"/>
        <dbReference type="Rhea" id="RHEA-COMP:14987"/>
        <dbReference type="Rhea" id="RHEA-COMP:14988"/>
        <dbReference type="ChEBI" id="CHEBI:15377"/>
        <dbReference type="ChEBI" id="CHEBI:15378"/>
        <dbReference type="ChEBI" id="CHEBI:16526"/>
        <dbReference type="ChEBI" id="CHEBI:57287"/>
        <dbReference type="ChEBI" id="CHEBI:57327"/>
        <dbReference type="ChEBI" id="CHEBI:57384"/>
        <dbReference type="ChEBI" id="CHEBI:57783"/>
        <dbReference type="ChEBI" id="CHEBI:58349"/>
        <dbReference type="ChEBI" id="CHEBI:142237"/>
        <dbReference type="ChEBI" id="CHEBI:142238"/>
        <dbReference type="EC" id="2.3.1.292"/>
    </reaction>
</comment>
<evidence type="ECO:0000259" key="22">
    <source>
        <dbReference type="PROSITE" id="PS50075"/>
    </source>
</evidence>
<dbReference type="InterPro" id="IPR050091">
    <property type="entry name" value="PKS_NRPS_Biosynth_Enz"/>
</dbReference>
<dbReference type="GO" id="GO:0016491">
    <property type="term" value="F:oxidoreductase activity"/>
    <property type="evidence" value="ECO:0007669"/>
    <property type="project" value="UniProtKB-KW"/>
</dbReference>
<dbReference type="GO" id="GO:0034081">
    <property type="term" value="C:polyketide synthase complex"/>
    <property type="evidence" value="ECO:0007669"/>
    <property type="project" value="UniProtKB-ARBA"/>
</dbReference>
<dbReference type="InterPro" id="IPR020841">
    <property type="entry name" value="PKS_Beta-ketoAc_synthase_dom"/>
</dbReference>
<dbReference type="InterPro" id="IPR001227">
    <property type="entry name" value="Ac_transferase_dom_sf"/>
</dbReference>
<dbReference type="GO" id="GO:0004312">
    <property type="term" value="F:fatty acid synthase activity"/>
    <property type="evidence" value="ECO:0007669"/>
    <property type="project" value="TreeGrafter"/>
</dbReference>
<evidence type="ECO:0000256" key="14">
    <source>
        <dbReference type="ARBA" id="ARBA00052119"/>
    </source>
</evidence>
<evidence type="ECO:0000256" key="3">
    <source>
        <dbReference type="ARBA" id="ARBA00005194"/>
    </source>
</evidence>
<name>A0A7Z7IIX6_9MYCO</name>
<evidence type="ECO:0000256" key="5">
    <source>
        <dbReference type="ARBA" id="ARBA00022553"/>
    </source>
</evidence>
<dbReference type="Gene3D" id="3.30.70.3290">
    <property type="match status" value="1"/>
</dbReference>
<evidence type="ECO:0000256" key="9">
    <source>
        <dbReference type="ARBA" id="ARBA00023002"/>
    </source>
</evidence>
<keyword evidence="25" id="KW-1185">Reference proteome</keyword>
<evidence type="ECO:0000256" key="6">
    <source>
        <dbReference type="ARBA" id="ARBA00022679"/>
    </source>
</evidence>
<dbReference type="RefSeq" id="WP_186242396.1">
    <property type="nucleotide sequence ID" value="NZ_OCTY01000002.1"/>
</dbReference>
<keyword evidence="9" id="KW-0560">Oxidoreductase</keyword>
<keyword evidence="5" id="KW-0597">Phosphoprotein</keyword>
<keyword evidence="24" id="KW-0012">Acyltransferase</keyword>
<dbReference type="InterPro" id="IPR016039">
    <property type="entry name" value="Thiolase-like"/>
</dbReference>
<dbReference type="Gene3D" id="3.30.559.30">
    <property type="entry name" value="Nonribosomal peptide synthetase, condensation domain"/>
    <property type="match status" value="1"/>
</dbReference>
<evidence type="ECO:0000256" key="18">
    <source>
        <dbReference type="ARBA" id="ARBA00073623"/>
    </source>
</evidence>
<comment type="cofactor">
    <cofactor evidence="1">
        <name>NADP(+)</name>
        <dbReference type="ChEBI" id="CHEBI:58349"/>
    </cofactor>
</comment>
<dbReference type="InterPro" id="IPR009081">
    <property type="entry name" value="PP-bd_ACP"/>
</dbReference>
<dbReference type="InterPro" id="IPR014031">
    <property type="entry name" value="Ketoacyl_synth_C"/>
</dbReference>
<dbReference type="Gene3D" id="3.40.366.10">
    <property type="entry name" value="Malonyl-Coenzyme A Acyl Carrier Protein, domain 2"/>
    <property type="match status" value="1"/>
</dbReference>
<dbReference type="PROSITE" id="PS52004">
    <property type="entry name" value="KS3_2"/>
    <property type="match status" value="1"/>
</dbReference>
<keyword evidence="10" id="KW-0443">Lipid metabolism</keyword>
<dbReference type="EC" id="2.3.1.292" evidence="17"/>
<dbReference type="GO" id="GO:0005886">
    <property type="term" value="C:plasma membrane"/>
    <property type="evidence" value="ECO:0007669"/>
    <property type="project" value="TreeGrafter"/>
</dbReference>
<dbReference type="EMBL" id="OCTY01000002">
    <property type="protein sequence ID" value="SOJ54344.1"/>
    <property type="molecule type" value="Genomic_DNA"/>
</dbReference>
<dbReference type="Gene3D" id="1.10.1200.10">
    <property type="entry name" value="ACP-like"/>
    <property type="match status" value="1"/>
</dbReference>
<evidence type="ECO:0000256" key="20">
    <source>
        <dbReference type="ARBA" id="ARBA00078169"/>
    </source>
</evidence>
<evidence type="ECO:0000256" key="2">
    <source>
        <dbReference type="ARBA" id="ARBA00001957"/>
    </source>
</evidence>
<evidence type="ECO:0000256" key="1">
    <source>
        <dbReference type="ARBA" id="ARBA00001937"/>
    </source>
</evidence>
<dbReference type="InterPro" id="IPR001242">
    <property type="entry name" value="Condensation_dom"/>
</dbReference>
<evidence type="ECO:0000256" key="17">
    <source>
        <dbReference type="ARBA" id="ARBA00066974"/>
    </source>
</evidence>
<dbReference type="SUPFAM" id="SSF52777">
    <property type="entry name" value="CoA-dependent acyltransferases"/>
    <property type="match status" value="2"/>
</dbReference>
<protein>
    <recommendedName>
        <fullName evidence="18">Phenolphthiocerol/phthiocerol polyketide synthase subunit E</fullName>
        <ecNumber evidence="17">2.3.1.292</ecNumber>
    </recommendedName>
    <alternativeName>
        <fullName evidence="20">(Phenol)carboxyphthiodiolenone synthase subunit E</fullName>
    </alternativeName>
    <alternativeName>
        <fullName evidence="21">Beta-ketoacyl-acyl-carrier-protein synthase I</fullName>
    </alternativeName>
    <alternativeName>
        <fullName evidence="19">Phthiocerol synthesis polyketide synthase type I PpsE</fullName>
    </alternativeName>
</protein>
<evidence type="ECO:0000256" key="8">
    <source>
        <dbReference type="ARBA" id="ARBA00022857"/>
    </source>
</evidence>
<dbReference type="SUPFAM" id="SSF53901">
    <property type="entry name" value="Thiolase-like"/>
    <property type="match status" value="1"/>
</dbReference>
<comment type="caution">
    <text evidence="24">The sequence shown here is derived from an EMBL/GenBank/DDBJ whole genome shotgun (WGS) entry which is preliminary data.</text>
</comment>
<comment type="cofactor">
    <cofactor evidence="2">
        <name>pantetheine 4'-phosphate</name>
        <dbReference type="ChEBI" id="CHEBI:47942"/>
    </cofactor>
</comment>
<dbReference type="Proteomes" id="UP000554965">
    <property type="component" value="Unassembled WGS sequence"/>
</dbReference>
<evidence type="ECO:0000259" key="23">
    <source>
        <dbReference type="PROSITE" id="PS52004"/>
    </source>
</evidence>
<evidence type="ECO:0000256" key="16">
    <source>
        <dbReference type="ARBA" id="ARBA00058455"/>
    </source>
</evidence>
<keyword evidence="7" id="KW-0276">Fatty acid metabolism</keyword>
<sequence length="1475" mass="157499">MSIPDNAIAVVGMAGKFPGANNVSAFWDNLRRGKESIVTLSEQQLRDAGIDDKVLANPKYVRRAPIVDGIDEFDADFFGFPPVLARSLDPQHRLFLQCAWHALEDAGCDPARFDGSIGVYGTSSPSGYLLHNLLSHRDPNEVMAEGLDFDQVSMFLQNDKDFLATRVSHQFNLRGPSIAVQTACSSSLVAVHLACMSLLSGECDMALAGGVSLAVPHHVGYWHSPGQMLSAVGHCRPFDVRADGTVFGSGVGMVALKPLQAAIDAGDQVHAVIRGSAINNDGSVKMGFAAPSASAQADCIAEAHAVSGIDASTVSYVETHGTGTPLGDPIEISGLKTAFGVSEEPRSSPCVIGSVKSNIGHLEVAAGVAALIKTILCLKHKAIPATLHFTSPNPELHLDQTPFTVQSKYGPWECDGVRRAGVSSFGIGGTTAHVVREEAPPEAQVPAPADATGPQVLLLSAKTAAALEESRTALAGALERPDAPQLSEVASTLAGRRKHNITMAAVVNDREQAVTLLRAAEHDNVFVGESVADAETAASDCDRVVFLFPGQGAQHVGMAKGLYDTQPVFAEHFDACAAGFRDEMGVDLHAEIFSGTPTDLERIDRSQPALFTVEYALAKLVDTFGVRAGAYIGYSTGEYIAATLAGVFDLETAIKTVSLRARLMNESAPGSMVAVALSPADVAEHLVPGVELSAVNDPGNCVVAGPKDEIRAFTQRLTERGVPVRRVRATHAFHSSAMDPMLGEFEAFLSRQQLRAPQTPLLSNLTGTWMSAEQVADPASWARQISSTIRFADELDVVLSDPGRILVEVGPGGSLTGSAMRHPRWSNGHRTVRLMRHPIQNVDDRDTFLRGLGELWSAGIDVDWAPLRPGRPRIVSLPGYPFARQRHWIDPKPTVWTPAPTNGASVAAGATTVEVAPTGKSQTEATLQRIWQQSMGVSSIDRHANFFDLGGDSLMAISIAMTAANEGLTITPQDLYEHPTLASLTAAVDASFAASGLAKPPAAEANPAVPPNIAYFLDRGLRDTGRWRVPLILRLDPTVSPDDIQAVLTAVINHHEALRLRLVDDGGSGIWEQHIVETEEFTRLSTRSLPDDVAAGSPEERAAVTTILAELIAEQGSSNAPLVAAHITGAHGGPHFLGLGVHEVVADDAGRQILGTDIVTAFGQRLAGQEITLETSSTGWRDWSLRCAALATHPAALDTRSYWRENFHKVTLWPADADVTQPPHADDLTRLSCTLTGEQTSEVDDARRRFRRSIQEILLAALGRTVAQTIGEGVVAVELEGDGRSVLRPDVDVRRTVGRFTTYYPVALACAKGRGETAIQEIDAVHSVLKAVPHYGIGYGLLRYVYAPTGRVFGAQRTPDIHFRYAGVIPDLSALDAGVAAPVQFDSDLSMPLRETTPGLGHAIELRAYRSGGSIHLDWWYDTRRIPAATAEALMRNFPPALSELIQEAIAAEHEESEMVGATEAGALVDLSSLD</sequence>
<dbReference type="Gene3D" id="3.40.47.10">
    <property type="match status" value="1"/>
</dbReference>
<dbReference type="InterPro" id="IPR016036">
    <property type="entry name" value="Malonyl_transacylase_ACP-bd"/>
</dbReference>
<dbReference type="SMART" id="SM00825">
    <property type="entry name" value="PKS_KS"/>
    <property type="match status" value="1"/>
</dbReference>
<evidence type="ECO:0000256" key="12">
    <source>
        <dbReference type="ARBA" id="ARBA00050973"/>
    </source>
</evidence>
<dbReference type="PANTHER" id="PTHR43775:SF37">
    <property type="entry name" value="SI:DKEY-61P9.11"/>
    <property type="match status" value="1"/>
</dbReference>
<dbReference type="Pfam" id="PF00550">
    <property type="entry name" value="PP-binding"/>
    <property type="match status" value="1"/>
</dbReference>
<dbReference type="PROSITE" id="PS50075">
    <property type="entry name" value="CARRIER"/>
    <property type="match status" value="1"/>
</dbReference>
<dbReference type="Gene3D" id="3.30.559.10">
    <property type="entry name" value="Chloramphenicol acetyltransferase-like domain"/>
    <property type="match status" value="1"/>
</dbReference>
<evidence type="ECO:0000256" key="15">
    <source>
        <dbReference type="ARBA" id="ARBA00052745"/>
    </source>
</evidence>
<dbReference type="InterPro" id="IPR016035">
    <property type="entry name" value="Acyl_Trfase/lysoPLipase"/>
</dbReference>
<comment type="catalytic activity">
    <reaction evidence="15">
        <text>icosanoyl-[(phenol)carboxyphthiodiolenone synthase] + 2 (S)-methylmalonyl-CoA + 3 malonyl-CoA + 5 NADPH + 10 H(+) = C32-carboxyphthiodiolenone-[(phenol)carboxyphthiodiolenone synthase] + 5 CO2 + 5 NADP(+) + 5 CoA + 2 H2O</text>
        <dbReference type="Rhea" id="RHEA:57748"/>
        <dbReference type="Rhea" id="RHEA-COMP:14985"/>
        <dbReference type="Rhea" id="RHEA-COMP:14986"/>
        <dbReference type="ChEBI" id="CHEBI:15377"/>
        <dbReference type="ChEBI" id="CHEBI:15378"/>
        <dbReference type="ChEBI" id="CHEBI:16526"/>
        <dbReference type="ChEBI" id="CHEBI:57287"/>
        <dbReference type="ChEBI" id="CHEBI:57327"/>
        <dbReference type="ChEBI" id="CHEBI:57384"/>
        <dbReference type="ChEBI" id="CHEBI:57783"/>
        <dbReference type="ChEBI" id="CHEBI:58349"/>
        <dbReference type="ChEBI" id="CHEBI:87848"/>
        <dbReference type="ChEBI" id="CHEBI:142236"/>
        <dbReference type="EC" id="2.3.1.292"/>
    </reaction>
</comment>
<dbReference type="SMART" id="SM00827">
    <property type="entry name" value="PKS_AT"/>
    <property type="match status" value="1"/>
</dbReference>
<keyword evidence="6 24" id="KW-0808">Transferase</keyword>
<dbReference type="Pfam" id="PF16197">
    <property type="entry name" value="KAsynt_C_assoc"/>
    <property type="match status" value="1"/>
</dbReference>
<dbReference type="InterPro" id="IPR032821">
    <property type="entry name" value="PKS_assoc"/>
</dbReference>
<proteinExistence type="predicted"/>
<comment type="pathway">
    <text evidence="3">Lipid metabolism; fatty acid biosynthesis.</text>
</comment>
<dbReference type="Pfam" id="PF00109">
    <property type="entry name" value="ketoacyl-synt"/>
    <property type="match status" value="1"/>
</dbReference>
<dbReference type="FunFam" id="3.40.47.10:FF:000042">
    <property type="entry name" value="Polyketide synthase Pks13"/>
    <property type="match status" value="1"/>
</dbReference>
<dbReference type="Pfam" id="PF00668">
    <property type="entry name" value="Condensation"/>
    <property type="match status" value="1"/>
</dbReference>
<evidence type="ECO:0000256" key="4">
    <source>
        <dbReference type="ARBA" id="ARBA00022450"/>
    </source>
</evidence>
<dbReference type="InterPro" id="IPR020806">
    <property type="entry name" value="PKS_PP-bd"/>
</dbReference>
<dbReference type="InterPro" id="IPR014043">
    <property type="entry name" value="Acyl_transferase_dom"/>
</dbReference>
<evidence type="ECO:0000313" key="25">
    <source>
        <dbReference type="Proteomes" id="UP000554965"/>
    </source>
</evidence>
<dbReference type="SUPFAM" id="SSF55048">
    <property type="entry name" value="Probable ACP-binding domain of malonyl-CoA ACP transacylase"/>
    <property type="match status" value="1"/>
</dbReference>
<dbReference type="InterPro" id="IPR036736">
    <property type="entry name" value="ACP-like_sf"/>
</dbReference>
<evidence type="ECO:0000256" key="13">
    <source>
        <dbReference type="ARBA" id="ARBA00051971"/>
    </source>
</evidence>
<dbReference type="FunFam" id="1.10.1200.10:FF:000005">
    <property type="entry name" value="Nonribosomal peptide synthetase 1"/>
    <property type="match status" value="1"/>
</dbReference>
<dbReference type="GO" id="GO:0004315">
    <property type="term" value="F:3-oxoacyl-[acyl-carrier-protein] synthase activity"/>
    <property type="evidence" value="ECO:0007669"/>
    <property type="project" value="InterPro"/>
</dbReference>
<evidence type="ECO:0000256" key="11">
    <source>
        <dbReference type="ARBA" id="ARBA00023268"/>
    </source>
</evidence>
<organism evidence="24 25">
    <name type="scientific">Mycobacterium simulans</name>
    <dbReference type="NCBI Taxonomy" id="627089"/>
    <lineage>
        <taxon>Bacteria</taxon>
        <taxon>Bacillati</taxon>
        <taxon>Actinomycetota</taxon>
        <taxon>Actinomycetes</taxon>
        <taxon>Mycobacteriales</taxon>
        <taxon>Mycobacteriaceae</taxon>
        <taxon>Mycobacterium</taxon>
    </lineage>
</organism>
<dbReference type="SUPFAM" id="SSF47336">
    <property type="entry name" value="ACP-like"/>
    <property type="match status" value="1"/>
</dbReference>
<dbReference type="CDD" id="cd00833">
    <property type="entry name" value="PKS"/>
    <property type="match status" value="1"/>
</dbReference>
<feature type="domain" description="Carrier" evidence="22">
    <location>
        <begin position="918"/>
        <end position="992"/>
    </location>
</feature>
<keyword evidence="11" id="KW-0511">Multifunctional enzyme</keyword>
<comment type="catalytic activity">
    <reaction evidence="12">
        <text>17-(4-hydroxyphenyl)heptadecanoyl-[(phenol)carboxyphthiodiolenone synthase] + 2 (S)-methylmalonyl-CoA + 3 malonyl-CoA + 5 NADPH + 10 H(+) = C35-(phenol)carboxyphthiodiolenone-[(phenol)carboxyphthiodiolenone synthase] + 5 CO2 + 5 NADP(+) + 5 CoA + 2 H2O</text>
        <dbReference type="Rhea" id="RHEA:57756"/>
        <dbReference type="Rhea" id="RHEA-COMP:14272"/>
        <dbReference type="Rhea" id="RHEA-COMP:14989"/>
        <dbReference type="ChEBI" id="CHEBI:15377"/>
        <dbReference type="ChEBI" id="CHEBI:15378"/>
        <dbReference type="ChEBI" id="CHEBI:16526"/>
        <dbReference type="ChEBI" id="CHEBI:57287"/>
        <dbReference type="ChEBI" id="CHEBI:57327"/>
        <dbReference type="ChEBI" id="CHEBI:57384"/>
        <dbReference type="ChEBI" id="CHEBI:57783"/>
        <dbReference type="ChEBI" id="CHEBI:58349"/>
        <dbReference type="ChEBI" id="CHEBI:133300"/>
        <dbReference type="ChEBI" id="CHEBI:142259"/>
        <dbReference type="EC" id="2.3.1.292"/>
    </reaction>
</comment>
<dbReference type="InterPro" id="IPR014030">
    <property type="entry name" value="Ketoacyl_synth_N"/>
</dbReference>
<dbReference type="GO" id="GO:0006633">
    <property type="term" value="P:fatty acid biosynthetic process"/>
    <property type="evidence" value="ECO:0007669"/>
    <property type="project" value="InterPro"/>
</dbReference>
<dbReference type="GO" id="GO:0031177">
    <property type="term" value="F:phosphopantetheine binding"/>
    <property type="evidence" value="ECO:0007669"/>
    <property type="project" value="InterPro"/>
</dbReference>
<dbReference type="Pfam" id="PF02801">
    <property type="entry name" value="Ketoacyl-synt_C"/>
    <property type="match status" value="1"/>
</dbReference>
<dbReference type="InterPro" id="IPR018201">
    <property type="entry name" value="Ketoacyl_synth_AS"/>
</dbReference>
<keyword evidence="8" id="KW-0521">NADP</keyword>
<evidence type="ECO:0000313" key="24">
    <source>
        <dbReference type="EMBL" id="SOJ54344.1"/>
    </source>
</evidence>
<dbReference type="SMART" id="SM00823">
    <property type="entry name" value="PKS_PP"/>
    <property type="match status" value="1"/>
</dbReference>
<feature type="domain" description="Ketosynthase family 3 (KS3)" evidence="23">
    <location>
        <begin position="5"/>
        <end position="438"/>
    </location>
</feature>
<dbReference type="SUPFAM" id="SSF52151">
    <property type="entry name" value="FabD/lysophospholipase-like"/>
    <property type="match status" value="1"/>
</dbReference>
<evidence type="ECO:0000256" key="10">
    <source>
        <dbReference type="ARBA" id="ARBA00023098"/>
    </source>
</evidence>
<reference evidence="24 25" key="1">
    <citation type="submission" date="2017-10" db="EMBL/GenBank/DDBJ databases">
        <authorList>
            <consortium name="Urmite Genomes"/>
        </authorList>
    </citation>
    <scope>NUCLEOTIDE SEQUENCE [LARGE SCALE GENOMIC DNA]</scope>
    <source>
        <strain evidence="24 25">FB-527</strain>
    </source>
</reference>
<accession>A0A7Z7IIX6</accession>
<dbReference type="GO" id="GO:0071770">
    <property type="term" value="P:DIM/DIP cell wall layer assembly"/>
    <property type="evidence" value="ECO:0007669"/>
    <property type="project" value="TreeGrafter"/>
</dbReference>
<dbReference type="PANTHER" id="PTHR43775">
    <property type="entry name" value="FATTY ACID SYNTHASE"/>
    <property type="match status" value="1"/>
</dbReference>
<keyword evidence="4" id="KW-0596">Phosphopantetheine</keyword>
<dbReference type="PROSITE" id="PS00606">
    <property type="entry name" value="KS3_1"/>
    <property type="match status" value="1"/>
</dbReference>